<keyword evidence="3" id="KW-1185">Reference proteome</keyword>
<accession>A0A0J1D0K4</accession>
<sequence>MSANRCDERVPGVARSMTEPAQPDVNAVDRQWARLYNAFDHTEGLDATLHKLTALACTLSPWYASAVVAIDKEGGFIERLAETGERAPIFALLPTRWPLQTSPCRELMRTGENLIITDVGACRDYPLYQAEAVAQAYRGVGLMPCGSDGAGRPLALSVHSREAVEDSDDMRELLSRLACIARGEILRAKACDAEQARLRRMERYAGLGAELMESVLGGRSASEVVGQMAHNAGFRLALLDIPAQRAYFTHAKDEALAPALLADWHNRGTASTHSPSGTVALSEPIVIEGRLAGAVIYLDGTIAADEVRYLLLHVKSALSSLLLRSHLHAVGMAAGLKSIFETLATGEWQNSQVFASSARHLGLDPAAPAQLFALNMDAGVAADAPERLAHPLASCCPGAVCGRAADLLLIYVPCPSDGLSSTMKQRIAQIVNDTLSLSARALAESPVITAIEAYPGAIRTLRHVLRLAQALGRSGRVTMATFDPFAFLAATLDKNAAPEFITSTLGQIRRYDTTHSTRFVDTCMAFGESGCRYQETADRLHIHVSTLRYRIARISELFNIQLTDPDVRFSLDLAFRLERLLGDGALAHG</sequence>
<organism evidence="2 3">
    <name type="scientific">Caballeronia mineralivorans PML1(12)</name>
    <dbReference type="NCBI Taxonomy" id="908627"/>
    <lineage>
        <taxon>Bacteria</taxon>
        <taxon>Pseudomonadati</taxon>
        <taxon>Pseudomonadota</taxon>
        <taxon>Betaproteobacteria</taxon>
        <taxon>Burkholderiales</taxon>
        <taxon>Burkholderiaceae</taxon>
        <taxon>Caballeronia</taxon>
    </lineage>
</organism>
<feature type="domain" description="PucR C-terminal helix-turn-helix" evidence="1">
    <location>
        <begin position="520"/>
        <end position="577"/>
    </location>
</feature>
<name>A0A0J1D0K4_9BURK</name>
<dbReference type="Gene3D" id="3.30.450.40">
    <property type="match status" value="1"/>
</dbReference>
<dbReference type="Proteomes" id="UP000035963">
    <property type="component" value="Unassembled WGS sequence"/>
</dbReference>
<dbReference type="PATRIC" id="fig|908627.4.peg.2270"/>
<proteinExistence type="predicted"/>
<protein>
    <recommendedName>
        <fullName evidence="1">PucR C-terminal helix-turn-helix domain-containing protein</fullName>
    </recommendedName>
</protein>
<dbReference type="Pfam" id="PF13556">
    <property type="entry name" value="HTH_30"/>
    <property type="match status" value="1"/>
</dbReference>
<dbReference type="InterPro" id="IPR025736">
    <property type="entry name" value="PucR_C-HTH_dom"/>
</dbReference>
<evidence type="ECO:0000259" key="1">
    <source>
        <dbReference type="Pfam" id="PF13556"/>
    </source>
</evidence>
<dbReference type="EMBL" id="AEJF01000075">
    <property type="protein sequence ID" value="KLU26181.1"/>
    <property type="molecule type" value="Genomic_DNA"/>
</dbReference>
<evidence type="ECO:0000313" key="3">
    <source>
        <dbReference type="Proteomes" id="UP000035963"/>
    </source>
</evidence>
<reference evidence="2 3" key="1">
    <citation type="journal article" date="2015" name="Genome Announc.">
        <title>Draft Genome Sequence of Burkholderia sp. Strain PML1(12), an Ectomycorrhizosphere-Inhabiting Bacterium with Effective Mineral-Weathering Ability.</title>
        <authorList>
            <person name="Uroz S."/>
            <person name="Oger P."/>
        </authorList>
    </citation>
    <scope>NUCLEOTIDE SEQUENCE [LARGE SCALE GENOMIC DNA]</scope>
    <source>
        <strain evidence="3">PML1(12)</strain>
    </source>
</reference>
<dbReference type="InterPro" id="IPR051448">
    <property type="entry name" value="CdaR-like_regulators"/>
</dbReference>
<dbReference type="PANTHER" id="PTHR33744">
    <property type="entry name" value="CARBOHYDRATE DIACID REGULATOR"/>
    <property type="match status" value="1"/>
</dbReference>
<comment type="caution">
    <text evidence="2">The sequence shown here is derived from an EMBL/GenBank/DDBJ whole genome shotgun (WGS) entry which is preliminary data.</text>
</comment>
<dbReference type="AlphaFoldDB" id="A0A0J1D0K4"/>
<dbReference type="PANTHER" id="PTHR33744:SF1">
    <property type="entry name" value="DNA-BINDING TRANSCRIPTIONAL ACTIVATOR ADER"/>
    <property type="match status" value="1"/>
</dbReference>
<evidence type="ECO:0000313" key="2">
    <source>
        <dbReference type="EMBL" id="KLU26181.1"/>
    </source>
</evidence>
<dbReference type="InterPro" id="IPR029016">
    <property type="entry name" value="GAF-like_dom_sf"/>
</dbReference>
<dbReference type="Gene3D" id="1.10.10.2840">
    <property type="entry name" value="PucR C-terminal helix-turn-helix domain"/>
    <property type="match status" value="1"/>
</dbReference>
<dbReference type="InterPro" id="IPR042070">
    <property type="entry name" value="PucR_C-HTH_sf"/>
</dbReference>
<dbReference type="RefSeq" id="WP_082163294.1">
    <property type="nucleotide sequence ID" value="NZ_AEJF01000075.1"/>
</dbReference>
<dbReference type="OrthoDB" id="8026818at2"/>
<gene>
    <name evidence="2" type="ORF">EOS_10275</name>
</gene>
<dbReference type="SUPFAM" id="SSF55781">
    <property type="entry name" value="GAF domain-like"/>
    <property type="match status" value="1"/>
</dbReference>